<dbReference type="GO" id="GO:0016251">
    <property type="term" value="F:RNA polymerase II general transcription initiation factor activity"/>
    <property type="evidence" value="ECO:0007669"/>
    <property type="project" value="TreeGrafter"/>
</dbReference>
<dbReference type="InterPro" id="IPR036322">
    <property type="entry name" value="WD40_repeat_dom_sf"/>
</dbReference>
<keyword evidence="2" id="KW-0677">Repeat</keyword>
<dbReference type="SUPFAM" id="SSF50978">
    <property type="entry name" value="WD40 repeat-like"/>
    <property type="match status" value="1"/>
</dbReference>
<reference evidence="5 6" key="1">
    <citation type="journal article" date="2018" name="Cell">
        <title>The Chara Genome: Secondary Complexity and Implications for Plant Terrestrialization.</title>
        <authorList>
            <person name="Nishiyama T."/>
            <person name="Sakayama H."/>
            <person name="Vries J.D."/>
            <person name="Buschmann H."/>
            <person name="Saint-Marcoux D."/>
            <person name="Ullrich K.K."/>
            <person name="Haas F.B."/>
            <person name="Vanderstraeten L."/>
            <person name="Becker D."/>
            <person name="Lang D."/>
            <person name="Vosolsobe S."/>
            <person name="Rombauts S."/>
            <person name="Wilhelmsson P.K.I."/>
            <person name="Janitza P."/>
            <person name="Kern R."/>
            <person name="Heyl A."/>
            <person name="Rumpler F."/>
            <person name="Villalobos L.I.A.C."/>
            <person name="Clay J.M."/>
            <person name="Skokan R."/>
            <person name="Toyoda A."/>
            <person name="Suzuki Y."/>
            <person name="Kagoshima H."/>
            <person name="Schijlen E."/>
            <person name="Tajeshwar N."/>
            <person name="Catarino B."/>
            <person name="Hetherington A.J."/>
            <person name="Saltykova A."/>
            <person name="Bonnot C."/>
            <person name="Breuninger H."/>
            <person name="Symeonidi A."/>
            <person name="Radhakrishnan G.V."/>
            <person name="Van Nieuwerburgh F."/>
            <person name="Deforce D."/>
            <person name="Chang C."/>
            <person name="Karol K.G."/>
            <person name="Hedrich R."/>
            <person name="Ulvskov P."/>
            <person name="Glockner G."/>
            <person name="Delwiche C.F."/>
            <person name="Petrasek J."/>
            <person name="Van de Peer Y."/>
            <person name="Friml J."/>
            <person name="Beilby M."/>
            <person name="Dolan L."/>
            <person name="Kohara Y."/>
            <person name="Sugano S."/>
            <person name="Fujiyama A."/>
            <person name="Delaux P.-M."/>
            <person name="Quint M."/>
            <person name="TheiBen G."/>
            <person name="Hagemann M."/>
            <person name="Harholt J."/>
            <person name="Dunand C."/>
            <person name="Zachgo S."/>
            <person name="Langdale J."/>
            <person name="Maumus F."/>
            <person name="Straeten D.V.D."/>
            <person name="Gould S.B."/>
            <person name="Rensing S.A."/>
        </authorList>
    </citation>
    <scope>NUCLEOTIDE SEQUENCE [LARGE SCALE GENOMIC DNA]</scope>
    <source>
        <strain evidence="5 6">S276</strain>
    </source>
</reference>
<dbReference type="PRINTS" id="PR00320">
    <property type="entry name" value="GPROTEINBRPT"/>
</dbReference>
<dbReference type="OrthoDB" id="2017755at2759"/>
<dbReference type="PANTHER" id="PTHR19879:SF1">
    <property type="entry name" value="CANNONBALL-RELATED"/>
    <property type="match status" value="1"/>
</dbReference>
<evidence type="ECO:0000313" key="6">
    <source>
        <dbReference type="Proteomes" id="UP000265515"/>
    </source>
</evidence>
<evidence type="ECO:0000313" key="5">
    <source>
        <dbReference type="EMBL" id="GBG85174.1"/>
    </source>
</evidence>
<dbReference type="Proteomes" id="UP000265515">
    <property type="component" value="Unassembled WGS sequence"/>
</dbReference>
<gene>
    <name evidence="5" type="ORF">CBR_g39739</name>
</gene>
<evidence type="ECO:0008006" key="7">
    <source>
        <dbReference type="Google" id="ProtNLM"/>
    </source>
</evidence>
<feature type="region of interest" description="Disordered" evidence="4">
    <location>
        <begin position="1"/>
        <end position="114"/>
    </location>
</feature>
<dbReference type="GO" id="GO:0005669">
    <property type="term" value="C:transcription factor TFIID complex"/>
    <property type="evidence" value="ECO:0007669"/>
    <property type="project" value="TreeGrafter"/>
</dbReference>
<keyword evidence="6" id="KW-1185">Reference proteome</keyword>
<dbReference type="InterPro" id="IPR020472">
    <property type="entry name" value="WD40_PAC1"/>
</dbReference>
<comment type="caution">
    <text evidence="5">The sequence shown here is derived from an EMBL/GenBank/DDBJ whole genome shotgun (WGS) entry which is preliminary data.</text>
</comment>
<name>A0A388LS68_CHABU</name>
<protein>
    <recommendedName>
        <fullName evidence="7">TFIID subunit TAF5 NTD2 domain-containing protein</fullName>
    </recommendedName>
</protein>
<evidence type="ECO:0000256" key="1">
    <source>
        <dbReference type="ARBA" id="ARBA00022574"/>
    </source>
</evidence>
<feature type="repeat" description="WD" evidence="3">
    <location>
        <begin position="296"/>
        <end position="337"/>
    </location>
</feature>
<proteinExistence type="predicted"/>
<dbReference type="SMART" id="SM00320">
    <property type="entry name" value="WD40"/>
    <property type="match status" value="6"/>
</dbReference>
<dbReference type="OMA" id="EFHPNCN"/>
<feature type="repeat" description="WD" evidence="3">
    <location>
        <begin position="254"/>
        <end position="288"/>
    </location>
</feature>
<sequence length="494" mass="53261">MSTVVLEQPSAFAEEEEPITITGKPPDIMESLNQKEIQWGALEGSLEDKLEDKLASQNTSDKAETAEAGGANASKSQKKASVDSAKLPPNKKAKKDKASNVPGKAGKNEPSGSAVAVMRVKSTIPLPNLSEQAEKKALDELRKRVKLSPTALPNSCFYTFFNTYNSLNCVAFTDDGLVAGGFSDSSIKIWDMAKRSAVAGQSQEKATDVQILPSENGGGDANANDGQAGGKDSDAVVEAQRIAHGQKGRTYALLLGHTGPVYGLDFSPDSKYLLSSSADCTVRLWSVELNVNLVCYKGHNYPVWDVQYSPLGYYFASASHDRTARVWSMEKYYPLRIMAGHLSDVDCVRWHVNCNYIATGSSDKTVRLWDVQTGECMRIFTGHRGTVLSLAMSPSGRYVASGDENGTIIMWDIGSGRRLAPLLGHTDCVWTLAFSGDGSLLASGSADNTVRLWDATASTVKAGKLEDSRKSRLIKTLPTKSTPVYALRLDLAIG</sequence>
<feature type="repeat" description="WD" evidence="3">
    <location>
        <begin position="338"/>
        <end position="379"/>
    </location>
</feature>
<dbReference type="InterPro" id="IPR001680">
    <property type="entry name" value="WD40_rpt"/>
</dbReference>
<feature type="repeat" description="WD" evidence="3">
    <location>
        <begin position="422"/>
        <end position="454"/>
    </location>
</feature>
<keyword evidence="1 3" id="KW-0853">WD repeat</keyword>
<accession>A0A388LS68</accession>
<dbReference type="PROSITE" id="PS00678">
    <property type="entry name" value="WD_REPEATS_1"/>
    <property type="match status" value="3"/>
</dbReference>
<dbReference type="STRING" id="69332.A0A388LS68"/>
<dbReference type="PROSITE" id="PS50294">
    <property type="entry name" value="WD_REPEATS_REGION"/>
    <property type="match status" value="5"/>
</dbReference>
<dbReference type="CDD" id="cd00200">
    <property type="entry name" value="WD40"/>
    <property type="match status" value="1"/>
</dbReference>
<dbReference type="EMBL" id="BFEA01000508">
    <property type="protein sequence ID" value="GBG85174.1"/>
    <property type="molecule type" value="Genomic_DNA"/>
</dbReference>
<dbReference type="Gramene" id="GBG85174">
    <property type="protein sequence ID" value="GBG85174"/>
    <property type="gene ID" value="CBR_g39739"/>
</dbReference>
<dbReference type="InterPro" id="IPR015943">
    <property type="entry name" value="WD40/YVTN_repeat-like_dom_sf"/>
</dbReference>
<dbReference type="PANTHER" id="PTHR19879">
    <property type="entry name" value="TRANSCRIPTION INITIATION FACTOR TFIID"/>
    <property type="match status" value="1"/>
</dbReference>
<evidence type="ECO:0000256" key="2">
    <source>
        <dbReference type="ARBA" id="ARBA00022737"/>
    </source>
</evidence>
<dbReference type="PROSITE" id="PS50082">
    <property type="entry name" value="WD_REPEATS_2"/>
    <property type="match status" value="6"/>
</dbReference>
<evidence type="ECO:0000256" key="4">
    <source>
        <dbReference type="SAM" id="MobiDB-lite"/>
    </source>
</evidence>
<feature type="region of interest" description="Disordered" evidence="4">
    <location>
        <begin position="204"/>
        <end position="230"/>
    </location>
</feature>
<evidence type="ECO:0000256" key="3">
    <source>
        <dbReference type="PROSITE-ProRule" id="PRU00221"/>
    </source>
</evidence>
<feature type="repeat" description="WD" evidence="3">
    <location>
        <begin position="160"/>
        <end position="200"/>
    </location>
</feature>
<dbReference type="GO" id="GO:0006367">
    <property type="term" value="P:transcription initiation at RNA polymerase II promoter"/>
    <property type="evidence" value="ECO:0007669"/>
    <property type="project" value="TreeGrafter"/>
</dbReference>
<dbReference type="Pfam" id="PF00400">
    <property type="entry name" value="WD40"/>
    <property type="match status" value="6"/>
</dbReference>
<organism evidence="5 6">
    <name type="scientific">Chara braunii</name>
    <name type="common">Braun's stonewort</name>
    <dbReference type="NCBI Taxonomy" id="69332"/>
    <lineage>
        <taxon>Eukaryota</taxon>
        <taxon>Viridiplantae</taxon>
        <taxon>Streptophyta</taxon>
        <taxon>Charophyceae</taxon>
        <taxon>Charales</taxon>
        <taxon>Characeae</taxon>
        <taxon>Chara</taxon>
    </lineage>
</organism>
<dbReference type="InterPro" id="IPR019775">
    <property type="entry name" value="WD40_repeat_CS"/>
</dbReference>
<feature type="repeat" description="WD" evidence="3">
    <location>
        <begin position="380"/>
        <end position="421"/>
    </location>
</feature>
<dbReference type="Gene3D" id="2.130.10.10">
    <property type="entry name" value="YVTN repeat-like/Quinoprotein amine dehydrogenase"/>
    <property type="match status" value="2"/>
</dbReference>
<dbReference type="AlphaFoldDB" id="A0A388LS68"/>